<dbReference type="InterPro" id="IPR045229">
    <property type="entry name" value="TPP_enz"/>
</dbReference>
<dbReference type="Gene3D" id="3.40.50.1220">
    <property type="entry name" value="TPP-binding domain"/>
    <property type="match status" value="1"/>
</dbReference>
<reference evidence="7 8" key="1">
    <citation type="journal article" date="2014" name="Genome Announc.">
        <title>Complete Genome Sequence of the Model Rhizosphere Strain Azospirillum brasilense Az39, Successfully Applied in Agriculture.</title>
        <authorList>
            <person name="Rivera D."/>
            <person name="Revale S."/>
            <person name="Molina R."/>
            <person name="Gualpa J."/>
            <person name="Puente M."/>
            <person name="Maroniche G."/>
            <person name="Paris G."/>
            <person name="Baker D."/>
            <person name="Clavijo B."/>
            <person name="McLay K."/>
            <person name="Spaepen S."/>
            <person name="Perticari A."/>
            <person name="Vazquez M."/>
            <person name="Wisniewski-Dye F."/>
            <person name="Watkins C."/>
            <person name="Martinez-Abarca F."/>
            <person name="Vanderleyden J."/>
            <person name="Cassan F."/>
        </authorList>
    </citation>
    <scope>NUCLEOTIDE SEQUENCE [LARGE SCALE GENOMIC DNA]</scope>
    <source>
        <strain evidence="7 8">Az39</strain>
        <plasmid evidence="7">AbAZ39_p4</plasmid>
    </source>
</reference>
<dbReference type="GO" id="GO:0030976">
    <property type="term" value="F:thiamine pyrophosphate binding"/>
    <property type="evidence" value="ECO:0007669"/>
    <property type="project" value="InterPro"/>
</dbReference>
<feature type="domain" description="Thiamine pyrophosphate enzyme TPP-binding" evidence="5">
    <location>
        <begin position="387"/>
        <end position="533"/>
    </location>
</feature>
<name>A0A060E041_9PROT</name>
<dbReference type="GO" id="GO:0050660">
    <property type="term" value="F:flavin adenine dinucleotide binding"/>
    <property type="evidence" value="ECO:0007669"/>
    <property type="project" value="TreeGrafter"/>
</dbReference>
<comment type="similarity">
    <text evidence="1 3">Belongs to the TPP enzyme family.</text>
</comment>
<dbReference type="GO" id="GO:0003984">
    <property type="term" value="F:acetolactate synthase activity"/>
    <property type="evidence" value="ECO:0007669"/>
    <property type="project" value="TreeGrafter"/>
</dbReference>
<dbReference type="GO" id="GO:0009099">
    <property type="term" value="P:L-valine biosynthetic process"/>
    <property type="evidence" value="ECO:0007669"/>
    <property type="project" value="TreeGrafter"/>
</dbReference>
<evidence type="ECO:0000313" key="7">
    <source>
        <dbReference type="EMBL" id="AIB16618.1"/>
    </source>
</evidence>
<dbReference type="Proteomes" id="UP000027186">
    <property type="component" value="Plasmid AbAZ39_p4"/>
</dbReference>
<evidence type="ECO:0000259" key="6">
    <source>
        <dbReference type="Pfam" id="PF02776"/>
    </source>
</evidence>
<dbReference type="EMBL" id="CP007797">
    <property type="protein sequence ID" value="AIB16618.1"/>
    <property type="molecule type" value="Genomic_DNA"/>
</dbReference>
<keyword evidence="7" id="KW-0614">Plasmid</keyword>
<dbReference type="InterPro" id="IPR011766">
    <property type="entry name" value="TPP_enzyme_TPP-bd"/>
</dbReference>
<feature type="domain" description="Thiamine pyrophosphate enzyme N-terminal TPP-binding" evidence="6">
    <location>
        <begin position="7"/>
        <end position="120"/>
    </location>
</feature>
<dbReference type="AlphaFoldDB" id="A0A060E041"/>
<dbReference type="GO" id="GO:0005948">
    <property type="term" value="C:acetolactate synthase complex"/>
    <property type="evidence" value="ECO:0007669"/>
    <property type="project" value="TreeGrafter"/>
</dbReference>
<evidence type="ECO:0000259" key="5">
    <source>
        <dbReference type="Pfam" id="PF02775"/>
    </source>
</evidence>
<dbReference type="PROSITE" id="PS00187">
    <property type="entry name" value="TPP_ENZYMES"/>
    <property type="match status" value="1"/>
</dbReference>
<proteinExistence type="inferred from homology"/>
<dbReference type="InterPro" id="IPR012001">
    <property type="entry name" value="Thiamin_PyroP_enz_TPP-bd_dom"/>
</dbReference>
<dbReference type="Pfam" id="PF02775">
    <property type="entry name" value="TPP_enzyme_C"/>
    <property type="match status" value="1"/>
</dbReference>
<protein>
    <submittedName>
        <fullName evidence="7">Thiamine pyrophosphate-binding protein</fullName>
    </submittedName>
</protein>
<evidence type="ECO:0000259" key="4">
    <source>
        <dbReference type="Pfam" id="PF00205"/>
    </source>
</evidence>
<dbReference type="GO" id="GO:0000287">
    <property type="term" value="F:magnesium ion binding"/>
    <property type="evidence" value="ECO:0007669"/>
    <property type="project" value="InterPro"/>
</dbReference>
<dbReference type="CDD" id="cd00568">
    <property type="entry name" value="TPP_enzymes"/>
    <property type="match status" value="1"/>
</dbReference>
<evidence type="ECO:0000256" key="3">
    <source>
        <dbReference type="RuleBase" id="RU362132"/>
    </source>
</evidence>
<dbReference type="InterPro" id="IPR012000">
    <property type="entry name" value="Thiamin_PyroP_enz_cen_dom"/>
</dbReference>
<dbReference type="InterPro" id="IPR029035">
    <property type="entry name" value="DHS-like_NAD/FAD-binding_dom"/>
</dbReference>
<dbReference type="InterPro" id="IPR000399">
    <property type="entry name" value="TPP-bd_CS"/>
</dbReference>
<dbReference type="PANTHER" id="PTHR18968">
    <property type="entry name" value="THIAMINE PYROPHOSPHATE ENZYMES"/>
    <property type="match status" value="1"/>
</dbReference>
<dbReference type="RefSeq" id="WP_040138320.1">
    <property type="nucleotide sequence ID" value="NZ_CP007797.1"/>
</dbReference>
<dbReference type="SUPFAM" id="SSF52467">
    <property type="entry name" value="DHS-like NAD/FAD-binding domain"/>
    <property type="match status" value="1"/>
</dbReference>
<evidence type="ECO:0000313" key="8">
    <source>
        <dbReference type="Proteomes" id="UP000027186"/>
    </source>
</evidence>
<dbReference type="Gene3D" id="3.40.50.970">
    <property type="match status" value="2"/>
</dbReference>
<organism evidence="7 8">
    <name type="scientific">Azospirillum argentinense</name>
    <dbReference type="NCBI Taxonomy" id="2970906"/>
    <lineage>
        <taxon>Bacteria</taxon>
        <taxon>Pseudomonadati</taxon>
        <taxon>Pseudomonadota</taxon>
        <taxon>Alphaproteobacteria</taxon>
        <taxon>Rhodospirillales</taxon>
        <taxon>Azospirillaceae</taxon>
        <taxon>Azospirillum</taxon>
    </lineage>
</organism>
<dbReference type="PANTHER" id="PTHR18968:SF120">
    <property type="entry name" value="ACETOLACTATE SYNTHASE LARGE SUBUNIT"/>
    <property type="match status" value="1"/>
</dbReference>
<keyword evidence="2 3" id="KW-0786">Thiamine pyrophosphate</keyword>
<dbReference type="KEGG" id="abq:ABAZ39_32795"/>
<gene>
    <name evidence="7" type="ORF">ABAZ39_32795</name>
</gene>
<accession>A0A060E041</accession>
<feature type="domain" description="Thiamine pyrophosphate enzyme central" evidence="4">
    <location>
        <begin position="192"/>
        <end position="328"/>
    </location>
</feature>
<evidence type="ECO:0000256" key="1">
    <source>
        <dbReference type="ARBA" id="ARBA00007812"/>
    </source>
</evidence>
<dbReference type="Pfam" id="PF02776">
    <property type="entry name" value="TPP_enzyme_N"/>
    <property type="match status" value="1"/>
</dbReference>
<geneLocation type="plasmid" evidence="7 8">
    <name>AbAZ39_p4</name>
</geneLocation>
<dbReference type="NCBIfam" id="NF006052">
    <property type="entry name" value="PRK08199.1"/>
    <property type="match status" value="1"/>
</dbReference>
<dbReference type="Pfam" id="PF00205">
    <property type="entry name" value="TPP_enzyme_M"/>
    <property type="match status" value="1"/>
</dbReference>
<evidence type="ECO:0000256" key="2">
    <source>
        <dbReference type="ARBA" id="ARBA00023052"/>
    </source>
</evidence>
<sequence>MQTNGKTGGQLIVDALEAQGVERVFCVPGESYLAVLDALHDSPIRTINARHESGAAMMAEAEGKLTGRPGICFVTRGPGATNAAPGVHVAQQDSTPMILFIGQIERGMRGRDAFQEVDYTLMFGGMAKWVAEIDSADRVPEMVSRAFHTALAGRPGPVVLVLPEDMLVETADVAAARPAQPVDSAPTPAQVAEVGRLLAGAKRPLVIAGGSRWTEDAVASLHVFAETFALPVAVTFRRQMLFDHTHPNYAGDIGLGINPKLTALVKDADVILLLGGRFSEVPSQSYGLLGIPETGKTLIHVHPGAEELGRVYNPDLAINATPGGFLDAVAGLEAPASPAWAGRAETAHAAYTAWSEPPATIPGDVQMGAVMSWLRDTLPDDAILTNGAGNYATWIHRFWRFRRFATQAAPVCGSMGYGLPAAVAAKLRHPERDVVCFAGDGCFQMTGLEFGTAVQEGANLIVLVIDNGMYGTIRMHQEREYPGRVSGTALTNPDFAALARAYGGHGETVERTEEFAPAFERARASGRPAILHVRLDPEALTPNRSLSDIRAAGRQR</sequence>
<dbReference type="InterPro" id="IPR029061">
    <property type="entry name" value="THDP-binding"/>
</dbReference>
<dbReference type="GO" id="GO:0009097">
    <property type="term" value="P:isoleucine biosynthetic process"/>
    <property type="evidence" value="ECO:0007669"/>
    <property type="project" value="TreeGrafter"/>
</dbReference>
<dbReference type="FunFam" id="3.40.50.970:FF:000007">
    <property type="entry name" value="Acetolactate synthase"/>
    <property type="match status" value="1"/>
</dbReference>
<dbReference type="CDD" id="cd07035">
    <property type="entry name" value="TPP_PYR_POX_like"/>
    <property type="match status" value="1"/>
</dbReference>
<dbReference type="SUPFAM" id="SSF52518">
    <property type="entry name" value="Thiamin diphosphate-binding fold (THDP-binding)"/>
    <property type="match status" value="2"/>
</dbReference>